<keyword evidence="1" id="KW-0812">Transmembrane</keyword>
<keyword evidence="1" id="KW-0472">Membrane</keyword>
<dbReference type="Proteomes" id="UP000243558">
    <property type="component" value="Unassembled WGS sequence"/>
</dbReference>
<reference evidence="2 3" key="1">
    <citation type="submission" date="2014-11" db="EMBL/GenBank/DDBJ databases">
        <title>Pan-genome of Gallibacterium spp.</title>
        <authorList>
            <person name="Kudirkiene E."/>
            <person name="Bojesen A.M."/>
        </authorList>
    </citation>
    <scope>NUCLEOTIDE SEQUENCE [LARGE SCALE GENOMIC DNA]</scope>
    <source>
        <strain evidence="2 3">F151</strain>
    </source>
</reference>
<dbReference type="AlphaFoldDB" id="A0A1A7NXG9"/>
<dbReference type="OrthoDB" id="8447011at2"/>
<comment type="caution">
    <text evidence="2">The sequence shown here is derived from an EMBL/GenBank/DDBJ whole genome shotgun (WGS) entry which is preliminary data.</text>
</comment>
<keyword evidence="3" id="KW-1185">Reference proteome</keyword>
<evidence type="ECO:0000313" key="3">
    <source>
        <dbReference type="Proteomes" id="UP000243558"/>
    </source>
</evidence>
<sequence length="164" mass="18379">MLHKIIVISIGFFLVSPALFAHSLHIFAQYDGNIVSGKAYYSDMTPAKETYLAIFQNDDSQQPTLEGKTDNEGMFHYPLANGKKVKVVVEGEEGHRAMTIAVPILTKCRDQNDLEVIRADIATLKDKIYLHDILGGVGYIFGIIGCFALWRSYRIKTPVTKNKE</sequence>
<name>A0A1A7NXG9_9PAST</name>
<protein>
    <recommendedName>
        <fullName evidence="4">Carboxypeptidase regulatory-like domain-containing protein</fullName>
    </recommendedName>
</protein>
<evidence type="ECO:0000256" key="1">
    <source>
        <dbReference type="SAM" id="Phobius"/>
    </source>
</evidence>
<dbReference type="EMBL" id="JTJM01000007">
    <property type="protein sequence ID" value="OBW93689.1"/>
    <property type="molecule type" value="Genomic_DNA"/>
</dbReference>
<feature type="transmembrane region" description="Helical" evidence="1">
    <location>
        <begin position="128"/>
        <end position="150"/>
    </location>
</feature>
<dbReference type="RefSeq" id="WP_065238732.1">
    <property type="nucleotide sequence ID" value="NZ_JTJM01000007.1"/>
</dbReference>
<dbReference type="PATRIC" id="fig|505345.7.peg.360"/>
<gene>
    <name evidence="2" type="ORF">QV01_01790</name>
</gene>
<evidence type="ECO:0000313" key="2">
    <source>
        <dbReference type="EMBL" id="OBW93689.1"/>
    </source>
</evidence>
<proteinExistence type="predicted"/>
<organism evidence="2 3">
    <name type="scientific">Gallibacterium genomosp. 3</name>
    <dbReference type="NCBI Taxonomy" id="505345"/>
    <lineage>
        <taxon>Bacteria</taxon>
        <taxon>Pseudomonadati</taxon>
        <taxon>Pseudomonadota</taxon>
        <taxon>Gammaproteobacteria</taxon>
        <taxon>Pasteurellales</taxon>
        <taxon>Pasteurellaceae</taxon>
        <taxon>Gallibacterium</taxon>
    </lineage>
</organism>
<keyword evidence="1" id="KW-1133">Transmembrane helix</keyword>
<evidence type="ECO:0008006" key="4">
    <source>
        <dbReference type="Google" id="ProtNLM"/>
    </source>
</evidence>
<accession>A0A1A7NXG9</accession>